<dbReference type="EMBL" id="BART01010660">
    <property type="protein sequence ID" value="GAG89849.1"/>
    <property type="molecule type" value="Genomic_DNA"/>
</dbReference>
<name>X1B244_9ZZZZ</name>
<protein>
    <recommendedName>
        <fullName evidence="2">Methyltransferase domain-containing protein</fullName>
    </recommendedName>
</protein>
<keyword evidence="1" id="KW-0808">Transferase</keyword>
<dbReference type="SUPFAM" id="SSF53335">
    <property type="entry name" value="S-adenosyl-L-methionine-dependent methyltransferases"/>
    <property type="match status" value="1"/>
</dbReference>
<organism evidence="3">
    <name type="scientific">marine sediment metagenome</name>
    <dbReference type="NCBI Taxonomy" id="412755"/>
    <lineage>
        <taxon>unclassified sequences</taxon>
        <taxon>metagenomes</taxon>
        <taxon>ecological metagenomes</taxon>
    </lineage>
</organism>
<evidence type="ECO:0000256" key="1">
    <source>
        <dbReference type="ARBA" id="ARBA00022679"/>
    </source>
</evidence>
<evidence type="ECO:0000313" key="3">
    <source>
        <dbReference type="EMBL" id="GAG89849.1"/>
    </source>
</evidence>
<comment type="caution">
    <text evidence="3">The sequence shown here is derived from an EMBL/GenBank/DDBJ whole genome shotgun (WGS) entry which is preliminary data.</text>
</comment>
<proteinExistence type="predicted"/>
<dbReference type="AlphaFoldDB" id="X1B244"/>
<dbReference type="InterPro" id="IPR041698">
    <property type="entry name" value="Methyltransf_25"/>
</dbReference>
<feature type="domain" description="Methyltransferase" evidence="2">
    <location>
        <begin position="44"/>
        <end position="138"/>
    </location>
</feature>
<dbReference type="CDD" id="cd02440">
    <property type="entry name" value="AdoMet_MTases"/>
    <property type="match status" value="1"/>
</dbReference>
<dbReference type="Gene3D" id="3.40.50.150">
    <property type="entry name" value="Vaccinia Virus protein VP39"/>
    <property type="match status" value="1"/>
</dbReference>
<evidence type="ECO:0000259" key="2">
    <source>
        <dbReference type="Pfam" id="PF13649"/>
    </source>
</evidence>
<sequence>MKKNEMDTIYKTVPLAEIPWNRETPPGALVELVESGKVPPCKAIDLGCGAGNYAIYLTKKGFKVTGVDVSPTAIKIARENAKKQGSNCNFIALNVLTDLKRINESFEFAYDWQLLHHIFPKDRENYIKSVHGLLTPGGKYLSVCFSEKDSYFDDTGKYRKTNLGTTLYFSSENELRKLFTPYFTVIELKTIETGDKSSPHFVNYAFMEKR</sequence>
<reference evidence="3" key="1">
    <citation type="journal article" date="2014" name="Front. Microbiol.">
        <title>High frequency of phylogenetically diverse reductive dehalogenase-homologous genes in deep subseafloor sedimentary metagenomes.</title>
        <authorList>
            <person name="Kawai M."/>
            <person name="Futagami T."/>
            <person name="Toyoda A."/>
            <person name="Takaki Y."/>
            <person name="Nishi S."/>
            <person name="Hori S."/>
            <person name="Arai W."/>
            <person name="Tsubouchi T."/>
            <person name="Morono Y."/>
            <person name="Uchiyama I."/>
            <person name="Ito T."/>
            <person name="Fujiyama A."/>
            <person name="Inagaki F."/>
            <person name="Takami H."/>
        </authorList>
    </citation>
    <scope>NUCLEOTIDE SEQUENCE</scope>
    <source>
        <strain evidence="3">Expedition CK06-06</strain>
    </source>
</reference>
<dbReference type="InterPro" id="IPR029063">
    <property type="entry name" value="SAM-dependent_MTases_sf"/>
</dbReference>
<dbReference type="PANTHER" id="PTHR43861">
    <property type="entry name" value="TRANS-ACONITATE 2-METHYLTRANSFERASE-RELATED"/>
    <property type="match status" value="1"/>
</dbReference>
<gene>
    <name evidence="3" type="ORF">S01H4_23075</name>
</gene>
<accession>X1B244</accession>
<dbReference type="Pfam" id="PF13649">
    <property type="entry name" value="Methyltransf_25"/>
    <property type="match status" value="1"/>
</dbReference>
<dbReference type="GO" id="GO:0016740">
    <property type="term" value="F:transferase activity"/>
    <property type="evidence" value="ECO:0007669"/>
    <property type="project" value="UniProtKB-KW"/>
</dbReference>